<protein>
    <submittedName>
        <fullName evidence="1">Uncharacterized protein</fullName>
    </submittedName>
</protein>
<accession>A0A0A9GIE1</accession>
<evidence type="ECO:0000313" key="1">
    <source>
        <dbReference type="EMBL" id="JAE24242.1"/>
    </source>
</evidence>
<reference evidence="1" key="1">
    <citation type="submission" date="2014-09" db="EMBL/GenBank/DDBJ databases">
        <authorList>
            <person name="Magalhaes I.L.F."/>
            <person name="Oliveira U."/>
            <person name="Santos F.R."/>
            <person name="Vidigal T.H.D.A."/>
            <person name="Brescovit A.D."/>
            <person name="Santos A.J."/>
        </authorList>
    </citation>
    <scope>NUCLEOTIDE SEQUENCE</scope>
    <source>
        <tissue evidence="1">Shoot tissue taken approximately 20 cm above the soil surface</tissue>
    </source>
</reference>
<reference evidence="1" key="2">
    <citation type="journal article" date="2015" name="Data Brief">
        <title>Shoot transcriptome of the giant reed, Arundo donax.</title>
        <authorList>
            <person name="Barrero R.A."/>
            <person name="Guerrero F.D."/>
            <person name="Moolhuijzen P."/>
            <person name="Goolsby J.A."/>
            <person name="Tidwell J."/>
            <person name="Bellgard S.E."/>
            <person name="Bellgard M.I."/>
        </authorList>
    </citation>
    <scope>NUCLEOTIDE SEQUENCE</scope>
    <source>
        <tissue evidence="1">Shoot tissue taken approximately 20 cm above the soil surface</tissue>
    </source>
</reference>
<organism evidence="1">
    <name type="scientific">Arundo donax</name>
    <name type="common">Giant reed</name>
    <name type="synonym">Donax arundinaceus</name>
    <dbReference type="NCBI Taxonomy" id="35708"/>
    <lineage>
        <taxon>Eukaryota</taxon>
        <taxon>Viridiplantae</taxon>
        <taxon>Streptophyta</taxon>
        <taxon>Embryophyta</taxon>
        <taxon>Tracheophyta</taxon>
        <taxon>Spermatophyta</taxon>
        <taxon>Magnoliopsida</taxon>
        <taxon>Liliopsida</taxon>
        <taxon>Poales</taxon>
        <taxon>Poaceae</taxon>
        <taxon>PACMAD clade</taxon>
        <taxon>Arundinoideae</taxon>
        <taxon>Arundineae</taxon>
        <taxon>Arundo</taxon>
    </lineage>
</organism>
<dbReference type="PROSITE" id="PS51257">
    <property type="entry name" value="PROKAR_LIPOPROTEIN"/>
    <property type="match status" value="1"/>
</dbReference>
<proteinExistence type="predicted"/>
<name>A0A0A9GIE1_ARUDO</name>
<dbReference type="EMBL" id="GBRH01173654">
    <property type="protein sequence ID" value="JAE24242.1"/>
    <property type="molecule type" value="Transcribed_RNA"/>
</dbReference>
<dbReference type="AlphaFoldDB" id="A0A0A9GIE1"/>
<sequence>MQSKNLYSPIKPKYLGQAITPLHILFQVSCACLHLLRQQSWAQP</sequence>